<evidence type="ECO:0000313" key="2">
    <source>
        <dbReference type="Proteomes" id="UP000625316"/>
    </source>
</evidence>
<dbReference type="AlphaFoldDB" id="A0A928VSW6"/>
<accession>A0A928VSW6</accession>
<dbReference type="Proteomes" id="UP000625316">
    <property type="component" value="Unassembled WGS sequence"/>
</dbReference>
<reference evidence="1" key="1">
    <citation type="submission" date="2020-10" db="EMBL/GenBank/DDBJ databases">
        <authorList>
            <person name="Castelo-Branco R."/>
            <person name="Eusebio N."/>
            <person name="Adriana R."/>
            <person name="Vieira A."/>
            <person name="Brugerolle De Fraissinette N."/>
            <person name="Rezende De Castro R."/>
            <person name="Schneider M.P."/>
            <person name="Vasconcelos V."/>
            <person name="Leao P.N."/>
        </authorList>
    </citation>
    <scope>NUCLEOTIDE SEQUENCE</scope>
    <source>
        <strain evidence="1">LEGE 11480</strain>
    </source>
</reference>
<gene>
    <name evidence="1" type="ORF">IQ266_21975</name>
</gene>
<dbReference type="RefSeq" id="WP_264327231.1">
    <property type="nucleotide sequence ID" value="NZ_JADEXQ010000103.1"/>
</dbReference>
<organism evidence="1 2">
    <name type="scientific">Romeriopsis navalis LEGE 11480</name>
    <dbReference type="NCBI Taxonomy" id="2777977"/>
    <lineage>
        <taxon>Bacteria</taxon>
        <taxon>Bacillati</taxon>
        <taxon>Cyanobacteriota</taxon>
        <taxon>Cyanophyceae</taxon>
        <taxon>Leptolyngbyales</taxon>
        <taxon>Leptolyngbyaceae</taxon>
        <taxon>Romeriopsis</taxon>
        <taxon>Romeriopsis navalis</taxon>
    </lineage>
</organism>
<keyword evidence="2" id="KW-1185">Reference proteome</keyword>
<proteinExistence type="predicted"/>
<protein>
    <submittedName>
        <fullName evidence="1">Uncharacterized protein</fullName>
    </submittedName>
</protein>
<evidence type="ECO:0000313" key="1">
    <source>
        <dbReference type="EMBL" id="MBE9032411.1"/>
    </source>
</evidence>
<name>A0A928VSW6_9CYAN</name>
<dbReference type="EMBL" id="JADEXQ010000103">
    <property type="protein sequence ID" value="MBE9032411.1"/>
    <property type="molecule type" value="Genomic_DNA"/>
</dbReference>
<sequence length="238" mass="26452">MTTILLVDSYKALPEKYSVACALHHLLRQEPMPLLAIDADSGTPTYHEIYGDARLILLNHQDQQQPIPETLLHKAVASNLLINLPPQIQRSLYGLELESQILNFAHDRGIAVKRLWVSTGEADSLAAFVAVSELYGPAMKHMLVRLNARSEAWKSLPNDLPVQKIGSEPPLPVIDLPYLPPSQKQTIYAQRMTFADALTYQPFGIVGLAIIQRFLNAYQLVLGEADIHQPDRAESAST</sequence>
<comment type="caution">
    <text evidence="1">The sequence shown here is derived from an EMBL/GenBank/DDBJ whole genome shotgun (WGS) entry which is preliminary data.</text>
</comment>